<evidence type="ECO:0000259" key="2">
    <source>
        <dbReference type="PROSITE" id="PS50013"/>
    </source>
</evidence>
<evidence type="ECO:0000256" key="1">
    <source>
        <dbReference type="SAM" id="MobiDB-lite"/>
    </source>
</evidence>
<feature type="compositionally biased region" description="Basic and acidic residues" evidence="1">
    <location>
        <begin position="165"/>
        <end position="186"/>
    </location>
</feature>
<dbReference type="EMBL" id="BTRK01000005">
    <property type="protein sequence ID" value="GMR56314.1"/>
    <property type="molecule type" value="Genomic_DNA"/>
</dbReference>
<comment type="caution">
    <text evidence="3">The sequence shown here is derived from an EMBL/GenBank/DDBJ whole genome shotgun (WGS) entry which is preliminary data.</text>
</comment>
<gene>
    <name evidence="3" type="ORF">PMAYCL1PPCAC_26509</name>
</gene>
<accession>A0AAN5D4L3</accession>
<feature type="non-terminal residue" evidence="3">
    <location>
        <position position="221"/>
    </location>
</feature>
<feature type="non-terminal residue" evidence="3">
    <location>
        <position position="1"/>
    </location>
</feature>
<proteinExistence type="predicted"/>
<reference evidence="4" key="1">
    <citation type="submission" date="2022-10" db="EMBL/GenBank/DDBJ databases">
        <title>Genome assembly of Pristionchus species.</title>
        <authorList>
            <person name="Yoshida K."/>
            <person name="Sommer R.J."/>
        </authorList>
    </citation>
    <scope>NUCLEOTIDE SEQUENCE [LARGE SCALE GENOMIC DNA]</scope>
    <source>
        <strain evidence="4">RS5460</strain>
    </source>
</reference>
<feature type="region of interest" description="Disordered" evidence="1">
    <location>
        <begin position="107"/>
        <end position="221"/>
    </location>
</feature>
<evidence type="ECO:0000313" key="3">
    <source>
        <dbReference type="EMBL" id="GMR56314.1"/>
    </source>
</evidence>
<sequence length="221" mass="24932">VMPSSRAAAEPVYAVERVWEKRAGQGAEDEFLASWIGFRKKSWEPRSHFVGATAVERVEELESALSLSEKKKPTWLRNHEEFRRKGINVEAHDYAYCLKKIGKEDEENLPKMIKTTATPSRSISVLGGEVGQTNEERPPAKTPVNNKPTRALTASRTRSMSGSRRRVEEKLANDDDRQNLEEHGDTRNTPAARSKSASRKHRVQADTAKEAGPAWLRIDQQ</sequence>
<feature type="domain" description="Chromo" evidence="2">
    <location>
        <begin position="13"/>
        <end position="70"/>
    </location>
</feature>
<dbReference type="Gene3D" id="2.40.50.40">
    <property type="match status" value="1"/>
</dbReference>
<dbReference type="AlphaFoldDB" id="A0AAN5D4L3"/>
<protein>
    <recommendedName>
        <fullName evidence="2">Chromo domain-containing protein</fullName>
    </recommendedName>
</protein>
<name>A0AAN5D4L3_9BILA</name>
<dbReference type="InterPro" id="IPR000953">
    <property type="entry name" value="Chromo/chromo_shadow_dom"/>
</dbReference>
<dbReference type="Proteomes" id="UP001328107">
    <property type="component" value="Unassembled WGS sequence"/>
</dbReference>
<keyword evidence="4" id="KW-1185">Reference proteome</keyword>
<organism evidence="3 4">
    <name type="scientific">Pristionchus mayeri</name>
    <dbReference type="NCBI Taxonomy" id="1317129"/>
    <lineage>
        <taxon>Eukaryota</taxon>
        <taxon>Metazoa</taxon>
        <taxon>Ecdysozoa</taxon>
        <taxon>Nematoda</taxon>
        <taxon>Chromadorea</taxon>
        <taxon>Rhabditida</taxon>
        <taxon>Rhabditina</taxon>
        <taxon>Diplogasteromorpha</taxon>
        <taxon>Diplogasteroidea</taxon>
        <taxon>Neodiplogasteridae</taxon>
        <taxon>Pristionchus</taxon>
    </lineage>
</organism>
<feature type="compositionally biased region" description="Polar residues" evidence="1">
    <location>
        <begin position="143"/>
        <end position="154"/>
    </location>
</feature>
<dbReference type="InterPro" id="IPR016197">
    <property type="entry name" value="Chromo-like_dom_sf"/>
</dbReference>
<evidence type="ECO:0000313" key="4">
    <source>
        <dbReference type="Proteomes" id="UP001328107"/>
    </source>
</evidence>
<dbReference type="SUPFAM" id="SSF54160">
    <property type="entry name" value="Chromo domain-like"/>
    <property type="match status" value="1"/>
</dbReference>
<dbReference type="PROSITE" id="PS50013">
    <property type="entry name" value="CHROMO_2"/>
    <property type="match status" value="1"/>
</dbReference>